<name>A0A7X0IJL0_9ACTN</name>
<dbReference type="RefSeq" id="WP_343072885.1">
    <property type="nucleotide sequence ID" value="NZ_BAAALO010000100.1"/>
</dbReference>
<dbReference type="InterPro" id="IPR000594">
    <property type="entry name" value="ThiF_NAD_FAD-bd"/>
</dbReference>
<reference evidence="2 3" key="1">
    <citation type="submission" date="2020-08" db="EMBL/GenBank/DDBJ databases">
        <title>Sequencing the genomes of 1000 actinobacteria strains.</title>
        <authorList>
            <person name="Klenk H.-P."/>
        </authorList>
    </citation>
    <scope>NUCLEOTIDE SEQUENCE [LARGE SCALE GENOMIC DNA]</scope>
    <source>
        <strain evidence="2 3">DSM 44936</strain>
    </source>
</reference>
<keyword evidence="3" id="KW-1185">Reference proteome</keyword>
<dbReference type="EMBL" id="JACHIU010000001">
    <property type="protein sequence ID" value="MBB6476138.1"/>
    <property type="molecule type" value="Genomic_DNA"/>
</dbReference>
<dbReference type="Gene3D" id="3.40.50.720">
    <property type="entry name" value="NAD(P)-binding Rossmann-like Domain"/>
    <property type="match status" value="1"/>
</dbReference>
<dbReference type="Proteomes" id="UP000555564">
    <property type="component" value="Unassembled WGS sequence"/>
</dbReference>
<sequence length="377" mass="40095">MTETRPSSRPHPLRPRLKPMLRRVVRDDHTLQLGVQPMRAVMLTKLDPPARGFVESLDGTRTLDELIATAEIGEEQARQVMRLLTDGGLLDDAALRPDALRGLSLAERERLGPDLDELSLSPADAADAGLSALARRRRAQVRVYGAGRVGAQITVLLAASGIGHLCVVDPAPARHEHVVPGGLSFGDVGRPREEAAAAAAREIAPGANIWTGRTASRPADRASPPDLAILAPVDPLDPLTAAELLQSGIPHLLVSATEGVGTIGPLVLPGSSPCLRCQELTRRDHDPAWPLVGARLGGYPPGEIACGTALATVVAAQATGHALAHIDGLPCQIVGRSIDITPDWQWKRRPWPIHPHCTCTCRPSPQGPWQGATYEDP</sequence>
<dbReference type="InterPro" id="IPR035985">
    <property type="entry name" value="Ubiquitin-activating_enz"/>
</dbReference>
<evidence type="ECO:0000313" key="2">
    <source>
        <dbReference type="EMBL" id="MBB6476138.1"/>
    </source>
</evidence>
<evidence type="ECO:0000313" key="3">
    <source>
        <dbReference type="Proteomes" id="UP000555564"/>
    </source>
</evidence>
<accession>A0A7X0IJL0</accession>
<evidence type="ECO:0000259" key="1">
    <source>
        <dbReference type="Pfam" id="PF00899"/>
    </source>
</evidence>
<dbReference type="GO" id="GO:0008641">
    <property type="term" value="F:ubiquitin-like modifier activating enzyme activity"/>
    <property type="evidence" value="ECO:0007669"/>
    <property type="project" value="InterPro"/>
</dbReference>
<dbReference type="SUPFAM" id="SSF69572">
    <property type="entry name" value="Activating enzymes of the ubiquitin-like proteins"/>
    <property type="match status" value="1"/>
</dbReference>
<feature type="domain" description="THIF-type NAD/FAD binding fold" evidence="1">
    <location>
        <begin position="127"/>
        <end position="320"/>
    </location>
</feature>
<dbReference type="AlphaFoldDB" id="A0A7X0IJL0"/>
<comment type="caution">
    <text evidence="2">The sequence shown here is derived from an EMBL/GenBank/DDBJ whole genome shotgun (WGS) entry which is preliminary data.</text>
</comment>
<organism evidence="2 3">
    <name type="scientific">Sphaerisporangium rubeum</name>
    <dbReference type="NCBI Taxonomy" id="321317"/>
    <lineage>
        <taxon>Bacteria</taxon>
        <taxon>Bacillati</taxon>
        <taxon>Actinomycetota</taxon>
        <taxon>Actinomycetes</taxon>
        <taxon>Streptosporangiales</taxon>
        <taxon>Streptosporangiaceae</taxon>
        <taxon>Sphaerisporangium</taxon>
    </lineage>
</organism>
<protein>
    <recommendedName>
        <fullName evidence="1">THIF-type NAD/FAD binding fold domain-containing protein</fullName>
    </recommendedName>
</protein>
<dbReference type="Pfam" id="PF00899">
    <property type="entry name" value="ThiF"/>
    <property type="match status" value="1"/>
</dbReference>
<proteinExistence type="predicted"/>
<gene>
    <name evidence="2" type="ORF">BJ992_005569</name>
</gene>